<proteinExistence type="predicted"/>
<evidence type="ECO:0000313" key="3">
    <source>
        <dbReference type="EMBL" id="KRM37013.1"/>
    </source>
</evidence>
<dbReference type="Proteomes" id="UP000051223">
    <property type="component" value="Unassembled WGS sequence"/>
</dbReference>
<dbReference type="eggNOG" id="COG3728">
    <property type="taxonomic scope" value="Bacteria"/>
</dbReference>
<evidence type="ECO:0000256" key="2">
    <source>
        <dbReference type="ARBA" id="ARBA00023219"/>
    </source>
</evidence>
<sequence>MKLTAKQKLFCDEYIKSGNATEAATKAGYSNKTARFTGAENLTKPNIKSYITDKMKEIESHKIADAKEVLEFYTRIIRDEVEEEVVVSTAEEAFKISKKPSLKDKVNAGKELLKRYPSVDPIEKVKLRKLLADTRVSEAKAKAMEDNGQDIELLLDKMMDKLAKEDLKHGSN</sequence>
<comment type="caution">
    <text evidence="3">The sequence shown here is derived from an EMBL/GenBank/DDBJ whole genome shotgun (WGS) entry which is preliminary data.</text>
</comment>
<gene>
    <name evidence="3" type="ORF">FC39_GL000465</name>
</gene>
<dbReference type="EMBL" id="AZGI01000092">
    <property type="protein sequence ID" value="KRM37013.1"/>
    <property type="molecule type" value="Genomic_DNA"/>
</dbReference>
<evidence type="ECO:0000256" key="1">
    <source>
        <dbReference type="ARBA" id="ARBA00022612"/>
    </source>
</evidence>
<dbReference type="STRING" id="1423754.FC39_GL000465"/>
<dbReference type="PANTHER" id="PTHR41328">
    <property type="entry name" value="TERMINASE SMALL SUBUNIT-RELATED"/>
    <property type="match status" value="1"/>
</dbReference>
<dbReference type="Gene3D" id="6.10.140.2160">
    <property type="match status" value="1"/>
</dbReference>
<dbReference type="PATRIC" id="fig|1423754.3.peg.479"/>
<name>A0A0R1Y5Q2_9LACO</name>
<dbReference type="AlphaFoldDB" id="A0A0R1Y5Q2"/>
<dbReference type="InterPro" id="IPR005335">
    <property type="entry name" value="Terminase_ssu"/>
</dbReference>
<dbReference type="Gene3D" id="1.10.10.1400">
    <property type="entry name" value="Terminase, small subunit, N-terminal DNA-binding domain, HTH motif"/>
    <property type="match status" value="1"/>
</dbReference>
<evidence type="ECO:0000313" key="4">
    <source>
        <dbReference type="Proteomes" id="UP000051223"/>
    </source>
</evidence>
<dbReference type="RefSeq" id="WP_338035067.1">
    <property type="nucleotide sequence ID" value="NZ_AZGI01000092.1"/>
</dbReference>
<keyword evidence="4" id="KW-1185">Reference proteome</keyword>
<dbReference type="Pfam" id="PF03592">
    <property type="entry name" value="Terminase_2"/>
    <property type="match status" value="1"/>
</dbReference>
<dbReference type="InterPro" id="IPR052404">
    <property type="entry name" value="SPP1-like_terminase"/>
</dbReference>
<dbReference type="GO" id="GO:0051276">
    <property type="term" value="P:chromosome organization"/>
    <property type="evidence" value="ECO:0007669"/>
    <property type="project" value="InterPro"/>
</dbReference>
<accession>A0A0R1Y5Q2</accession>
<organism evidence="3 4">
    <name type="scientific">Lactobacillus hamsteri DSM 5661 = JCM 6256</name>
    <dbReference type="NCBI Taxonomy" id="1423754"/>
    <lineage>
        <taxon>Bacteria</taxon>
        <taxon>Bacillati</taxon>
        <taxon>Bacillota</taxon>
        <taxon>Bacilli</taxon>
        <taxon>Lactobacillales</taxon>
        <taxon>Lactobacillaceae</taxon>
        <taxon>Lactobacillus</taxon>
    </lineage>
</organism>
<keyword evidence="2" id="KW-0231">Viral genome packaging</keyword>
<reference evidence="3 4" key="1">
    <citation type="journal article" date="2015" name="Genome Announc.">
        <title>Expanding the biotechnology potential of lactobacilli through comparative genomics of 213 strains and associated genera.</title>
        <authorList>
            <person name="Sun Z."/>
            <person name="Harris H.M."/>
            <person name="McCann A."/>
            <person name="Guo C."/>
            <person name="Argimon S."/>
            <person name="Zhang W."/>
            <person name="Yang X."/>
            <person name="Jeffery I.B."/>
            <person name="Cooney J.C."/>
            <person name="Kagawa T.F."/>
            <person name="Liu W."/>
            <person name="Song Y."/>
            <person name="Salvetti E."/>
            <person name="Wrobel A."/>
            <person name="Rasinkangas P."/>
            <person name="Parkhill J."/>
            <person name="Rea M.C."/>
            <person name="O'Sullivan O."/>
            <person name="Ritari J."/>
            <person name="Douillard F.P."/>
            <person name="Paul Ross R."/>
            <person name="Yang R."/>
            <person name="Briner A.E."/>
            <person name="Felis G.E."/>
            <person name="de Vos W.M."/>
            <person name="Barrangou R."/>
            <person name="Klaenhammer T.R."/>
            <person name="Caufield P.W."/>
            <person name="Cui Y."/>
            <person name="Zhang H."/>
            <person name="O'Toole P.W."/>
        </authorList>
    </citation>
    <scope>NUCLEOTIDE SEQUENCE [LARGE SCALE GENOMIC DNA]</scope>
    <source>
        <strain evidence="3 4">DSM 5661</strain>
    </source>
</reference>
<keyword evidence="1" id="KW-1188">Viral release from host cell</keyword>
<protein>
    <submittedName>
        <fullName evidence="3">Phage terminase, small subunit</fullName>
    </submittedName>
</protein>
<dbReference type="InterPro" id="IPR038713">
    <property type="entry name" value="Terminase_Gp1_N_sf"/>
</dbReference>
<dbReference type="PANTHER" id="PTHR41328:SF2">
    <property type="entry name" value="TERMINASE SMALL SUBUNIT"/>
    <property type="match status" value="1"/>
</dbReference>